<comment type="caution">
    <text evidence="1">The sequence shown here is derived from an EMBL/GenBank/DDBJ whole genome shotgun (WGS) entry which is preliminary data.</text>
</comment>
<keyword evidence="2" id="KW-1185">Reference proteome</keyword>
<accession>A0ABX2IBT5</accession>
<organism evidence="1 2">
    <name type="scientific">Uliginosibacterium aquaticum</name>
    <dbReference type="NCBI Taxonomy" id="2731212"/>
    <lineage>
        <taxon>Bacteria</taxon>
        <taxon>Pseudomonadati</taxon>
        <taxon>Pseudomonadota</taxon>
        <taxon>Betaproteobacteria</taxon>
        <taxon>Rhodocyclales</taxon>
        <taxon>Zoogloeaceae</taxon>
        <taxon>Uliginosibacterium</taxon>
    </lineage>
</organism>
<dbReference type="RefSeq" id="WP_170020258.1">
    <property type="nucleotide sequence ID" value="NZ_JABCSC020000001.1"/>
</dbReference>
<name>A0ABX2IBT5_9RHOO</name>
<dbReference type="EMBL" id="JABCSC020000001">
    <property type="protein sequence ID" value="NSL53930.1"/>
    <property type="molecule type" value="Genomic_DNA"/>
</dbReference>
<protein>
    <submittedName>
        <fullName evidence="1">Uncharacterized protein</fullName>
    </submittedName>
</protein>
<evidence type="ECO:0000313" key="1">
    <source>
        <dbReference type="EMBL" id="NSL53930.1"/>
    </source>
</evidence>
<dbReference type="Proteomes" id="UP000778523">
    <property type="component" value="Unassembled WGS sequence"/>
</dbReference>
<gene>
    <name evidence="1" type="ORF">HJ583_002730</name>
</gene>
<reference evidence="1 2" key="1">
    <citation type="submission" date="2020-06" db="EMBL/GenBank/DDBJ databases">
        <title>Draft genome of Uliginosibacterium sp. IMCC34675.</title>
        <authorList>
            <person name="Song J."/>
        </authorList>
    </citation>
    <scope>NUCLEOTIDE SEQUENCE [LARGE SCALE GENOMIC DNA]</scope>
    <source>
        <strain evidence="1 2">IMCC34675</strain>
    </source>
</reference>
<proteinExistence type="predicted"/>
<sequence>MTATDTRREPDTGARAAAIYALVAHRLAAFYDHQYWITQAQAAALCSDWLGRAQQSLPLSERKRLADLSDQLASQIRDSLSREAGLYTAHELMESLDPRHVSELGASIMDECVRLLKDSQL</sequence>
<evidence type="ECO:0000313" key="2">
    <source>
        <dbReference type="Proteomes" id="UP000778523"/>
    </source>
</evidence>